<feature type="transmembrane region" description="Helical" evidence="1">
    <location>
        <begin position="115"/>
        <end position="138"/>
    </location>
</feature>
<dbReference type="Proteomes" id="UP000799771">
    <property type="component" value="Unassembled WGS sequence"/>
</dbReference>
<gene>
    <name evidence="2" type="ORF">P153DRAFT_380951</name>
</gene>
<name>A0A6A6APQ1_9PLEO</name>
<feature type="transmembrane region" description="Helical" evidence="1">
    <location>
        <begin position="80"/>
        <end position="103"/>
    </location>
</feature>
<dbReference type="GeneID" id="54410424"/>
<evidence type="ECO:0000313" key="3">
    <source>
        <dbReference type="Proteomes" id="UP000799771"/>
    </source>
</evidence>
<reference evidence="2" key="1">
    <citation type="journal article" date="2020" name="Stud. Mycol.">
        <title>101 Dothideomycetes genomes: a test case for predicting lifestyles and emergence of pathogens.</title>
        <authorList>
            <person name="Haridas S."/>
            <person name="Albert R."/>
            <person name="Binder M."/>
            <person name="Bloem J."/>
            <person name="Labutti K."/>
            <person name="Salamov A."/>
            <person name="Andreopoulos B."/>
            <person name="Baker S."/>
            <person name="Barry K."/>
            <person name="Bills G."/>
            <person name="Bluhm B."/>
            <person name="Cannon C."/>
            <person name="Castanera R."/>
            <person name="Culley D."/>
            <person name="Daum C."/>
            <person name="Ezra D."/>
            <person name="Gonzalez J."/>
            <person name="Henrissat B."/>
            <person name="Kuo A."/>
            <person name="Liang C."/>
            <person name="Lipzen A."/>
            <person name="Lutzoni F."/>
            <person name="Magnuson J."/>
            <person name="Mondo S."/>
            <person name="Nolan M."/>
            <person name="Ohm R."/>
            <person name="Pangilinan J."/>
            <person name="Park H.-J."/>
            <person name="Ramirez L."/>
            <person name="Alfaro M."/>
            <person name="Sun H."/>
            <person name="Tritt A."/>
            <person name="Yoshinaga Y."/>
            <person name="Zwiers L.-H."/>
            <person name="Turgeon B."/>
            <person name="Goodwin S."/>
            <person name="Spatafora J."/>
            <person name="Crous P."/>
            <person name="Grigoriev I."/>
        </authorList>
    </citation>
    <scope>NUCLEOTIDE SEQUENCE</scope>
    <source>
        <strain evidence="2">CBS 119687</strain>
    </source>
</reference>
<dbReference type="EMBL" id="ML977498">
    <property type="protein sequence ID" value="KAF2133770.1"/>
    <property type="molecule type" value="Genomic_DNA"/>
</dbReference>
<keyword evidence="1" id="KW-0472">Membrane</keyword>
<keyword evidence="1" id="KW-1133">Transmembrane helix</keyword>
<accession>A0A6A6APQ1</accession>
<dbReference type="AlphaFoldDB" id="A0A6A6APQ1"/>
<evidence type="ECO:0000313" key="2">
    <source>
        <dbReference type="EMBL" id="KAF2133770.1"/>
    </source>
</evidence>
<proteinExistence type="predicted"/>
<organism evidence="2 3">
    <name type="scientific">Dothidotthia symphoricarpi CBS 119687</name>
    <dbReference type="NCBI Taxonomy" id="1392245"/>
    <lineage>
        <taxon>Eukaryota</taxon>
        <taxon>Fungi</taxon>
        <taxon>Dikarya</taxon>
        <taxon>Ascomycota</taxon>
        <taxon>Pezizomycotina</taxon>
        <taxon>Dothideomycetes</taxon>
        <taxon>Pleosporomycetidae</taxon>
        <taxon>Pleosporales</taxon>
        <taxon>Dothidotthiaceae</taxon>
        <taxon>Dothidotthia</taxon>
    </lineage>
</organism>
<keyword evidence="1" id="KW-0812">Transmembrane</keyword>
<evidence type="ECO:0000256" key="1">
    <source>
        <dbReference type="SAM" id="Phobius"/>
    </source>
</evidence>
<evidence type="ECO:0008006" key="4">
    <source>
        <dbReference type="Google" id="ProtNLM"/>
    </source>
</evidence>
<dbReference type="OrthoDB" id="3796171at2759"/>
<keyword evidence="3" id="KW-1185">Reference proteome</keyword>
<sequence length="276" mass="30458">MPNPNGCRVFLLLIPPLFSLFPVAAITLILERISSNLLRDQTTRNLRDGAYELHLNRPTSTGSNNTSIDVTLLTKQAPTFALLSVCTLAYVASALGVLGIWDLKRVEGTMQHQRAWSWTVITSNLVMFGASLGVFGYLSSVQNSEKDWKSYEDAAQDGQRLTEETWSCQINKFFPDESWAGNACTTAKATRFCLIGIAISSLLVIVSASILIRSRGGIKWLLGGKGRYAGFESVYELRPTGYQTPYIVQYAPQPILQPGYQAAYTNATANQQMNSR</sequence>
<protein>
    <recommendedName>
        <fullName evidence="4">MARVEL domain-containing protein</fullName>
    </recommendedName>
</protein>
<dbReference type="RefSeq" id="XP_033528157.1">
    <property type="nucleotide sequence ID" value="XM_033669992.1"/>
</dbReference>
<feature type="transmembrane region" description="Helical" evidence="1">
    <location>
        <begin position="189"/>
        <end position="212"/>
    </location>
</feature>